<proteinExistence type="predicted"/>
<organism evidence="1 2">
    <name type="scientific">Flavobacterium cupreum</name>
    <dbReference type="NCBI Taxonomy" id="2133766"/>
    <lineage>
        <taxon>Bacteria</taxon>
        <taxon>Pseudomonadati</taxon>
        <taxon>Bacteroidota</taxon>
        <taxon>Flavobacteriia</taxon>
        <taxon>Flavobacteriales</taxon>
        <taxon>Flavobacteriaceae</taxon>
        <taxon>Flavobacterium</taxon>
    </lineage>
</organism>
<dbReference type="Pfam" id="PF11185">
    <property type="entry name" value="DUF2971"/>
    <property type="match status" value="1"/>
</dbReference>
<dbReference type="OrthoDB" id="190848at2"/>
<sequence>MSKNYYKYLPTSRISYLENELLRFTQASDLNDPFECLPQKPSIEKLNALIDSLIPTNTNKMKGKIVREKFDSNFLSNLYETQYGKVNQDIGILSLSKNWKNSLMWAHYTESHKGFCIGFDSQHNFFTNYLCPDKETSKTIREVIYSEKRVEIPMILGQEKLNFEPYITKSLDWKYEEEVRIISTLNSREHLINGKPLDIYLFKVPHSAINEIVLGANINVENEEKIRKFASDKKIKLWKSKIAETTFDMERE</sequence>
<dbReference type="AlphaFoldDB" id="A0A434AAX5"/>
<protein>
    <submittedName>
        <fullName evidence="1">DUF2971 domain-containing protein</fullName>
    </submittedName>
</protein>
<evidence type="ECO:0000313" key="2">
    <source>
        <dbReference type="Proteomes" id="UP000288102"/>
    </source>
</evidence>
<accession>A0A434AAX5</accession>
<dbReference type="InterPro" id="IPR021352">
    <property type="entry name" value="DUF2971"/>
</dbReference>
<dbReference type="Proteomes" id="UP000288102">
    <property type="component" value="Unassembled WGS sequence"/>
</dbReference>
<dbReference type="RefSeq" id="WP_127337595.1">
    <property type="nucleotide sequence ID" value="NZ_QWDM01000003.1"/>
</dbReference>
<dbReference type="EMBL" id="QWDM01000003">
    <property type="protein sequence ID" value="RUT71543.1"/>
    <property type="molecule type" value="Genomic_DNA"/>
</dbReference>
<name>A0A434AAX5_9FLAO</name>
<comment type="caution">
    <text evidence="1">The sequence shown here is derived from an EMBL/GenBank/DDBJ whole genome shotgun (WGS) entry which is preliminary data.</text>
</comment>
<reference evidence="2" key="1">
    <citation type="journal article" date="2019" name="Syst. Appl. Microbiol.">
        <title>Flavobacterium circumlabens sp. nov. and Flavobacterium cupreum sp. nov., two psychrotrophic species isolated from Antarctic environmental samples.</title>
        <authorList>
            <person name="Kralova S."/>
            <person name="Busse H.-J."/>
            <person name="Svec P."/>
            <person name="Maslanova I."/>
            <person name="Stankova E."/>
            <person name="Bartak M."/>
            <person name="Sedlacek I."/>
        </authorList>
    </citation>
    <scope>NUCLEOTIDE SEQUENCE [LARGE SCALE GENOMIC DNA]</scope>
    <source>
        <strain evidence="2">CCM 8825</strain>
    </source>
</reference>
<evidence type="ECO:0000313" key="1">
    <source>
        <dbReference type="EMBL" id="RUT71543.1"/>
    </source>
</evidence>
<keyword evidence="2" id="KW-1185">Reference proteome</keyword>
<gene>
    <name evidence="1" type="ORF">D0817_06620</name>
</gene>